<proteinExistence type="predicted"/>
<keyword evidence="2" id="KW-0808">Transferase</keyword>
<evidence type="ECO:0000313" key="3">
    <source>
        <dbReference type="Proteomes" id="UP000196084"/>
    </source>
</evidence>
<protein>
    <submittedName>
        <fullName evidence="2">SAM-dependent methyltransferase</fullName>
    </submittedName>
</protein>
<reference evidence="2 3" key="1">
    <citation type="submission" date="2017-02" db="EMBL/GenBank/DDBJ databases">
        <title>Natronthermophilus aegyptiacus gen. nov.,sp. nov., an aerobic, extremely halophilic alkalithermophilic archaeon isolated from the athalassohaline Wadi An Natrun, Egypt.</title>
        <authorList>
            <person name="Zhao B."/>
        </authorList>
    </citation>
    <scope>NUCLEOTIDE SEQUENCE [LARGE SCALE GENOMIC DNA]</scope>
    <source>
        <strain evidence="2 3">CGMCC 1.3597</strain>
    </source>
</reference>
<dbReference type="Gene3D" id="3.40.50.150">
    <property type="entry name" value="Vaccinia Virus protein VP39"/>
    <property type="match status" value="1"/>
</dbReference>
<dbReference type="InterPro" id="IPR029063">
    <property type="entry name" value="SAM-dependent_MTases_sf"/>
</dbReference>
<dbReference type="CDD" id="cd02440">
    <property type="entry name" value="AdoMet_MTases"/>
    <property type="match status" value="1"/>
</dbReference>
<sequence>MNSNDVRRQWADRSGEYSPEYYAYYGPDDTSDGICRTLEQFVDRTAPVLELGCSSGRHLAHLYEHGFENVTGIELNGDALEVMEEAYPDLAADGEFHIDAIEGVVSDFADDEFSVVYSVETLQHLHPDATWVFDELSRITSDVLITAEIEHDDLEQTAETAPSVQYIDDEFPLYHRDWNEIFTSRGFDEVDVSSGERETIRTFRPPSSDAQ</sequence>
<dbReference type="SUPFAM" id="SSF53335">
    <property type="entry name" value="S-adenosyl-L-methionine-dependent methyltransferases"/>
    <property type="match status" value="1"/>
</dbReference>
<dbReference type="GO" id="GO:0008168">
    <property type="term" value="F:methyltransferase activity"/>
    <property type="evidence" value="ECO:0007669"/>
    <property type="project" value="UniProtKB-KW"/>
</dbReference>
<dbReference type="EMBL" id="MWPH01000001">
    <property type="protein sequence ID" value="OVE86188.1"/>
    <property type="molecule type" value="Genomic_DNA"/>
</dbReference>
<dbReference type="Pfam" id="PF13649">
    <property type="entry name" value="Methyltransf_25"/>
    <property type="match status" value="1"/>
</dbReference>
<dbReference type="OrthoDB" id="6243at2157"/>
<dbReference type="Proteomes" id="UP000196084">
    <property type="component" value="Unassembled WGS sequence"/>
</dbReference>
<feature type="domain" description="Methyltransferase" evidence="1">
    <location>
        <begin position="48"/>
        <end position="140"/>
    </location>
</feature>
<dbReference type="RefSeq" id="WP_054863538.1">
    <property type="nucleotide sequence ID" value="NZ_MWPH01000001.1"/>
</dbReference>
<gene>
    <name evidence="2" type="ORF">B2G88_05220</name>
</gene>
<organism evidence="2 3">
    <name type="scientific">Natronolimnobius baerhuensis</name>
    <dbReference type="NCBI Taxonomy" id="253108"/>
    <lineage>
        <taxon>Archaea</taxon>
        <taxon>Methanobacteriati</taxon>
        <taxon>Methanobacteriota</taxon>
        <taxon>Stenosarchaea group</taxon>
        <taxon>Halobacteria</taxon>
        <taxon>Halobacteriales</taxon>
        <taxon>Natrialbaceae</taxon>
        <taxon>Natronolimnobius</taxon>
    </lineage>
</organism>
<dbReference type="InterPro" id="IPR041698">
    <property type="entry name" value="Methyltransf_25"/>
</dbReference>
<evidence type="ECO:0000259" key="1">
    <source>
        <dbReference type="Pfam" id="PF13649"/>
    </source>
</evidence>
<keyword evidence="2" id="KW-0489">Methyltransferase</keyword>
<dbReference type="AlphaFoldDB" id="A0A202EDC2"/>
<keyword evidence="3" id="KW-1185">Reference proteome</keyword>
<name>A0A202EDC2_9EURY</name>
<comment type="caution">
    <text evidence="2">The sequence shown here is derived from an EMBL/GenBank/DDBJ whole genome shotgun (WGS) entry which is preliminary data.</text>
</comment>
<evidence type="ECO:0000313" key="2">
    <source>
        <dbReference type="EMBL" id="OVE86188.1"/>
    </source>
</evidence>
<accession>A0A202EDC2</accession>
<dbReference type="GO" id="GO:0032259">
    <property type="term" value="P:methylation"/>
    <property type="evidence" value="ECO:0007669"/>
    <property type="project" value="UniProtKB-KW"/>
</dbReference>